<feature type="domain" description="T6SS Phospholipase effector Tle1-like catalytic" evidence="2">
    <location>
        <begin position="373"/>
        <end position="468"/>
    </location>
</feature>
<dbReference type="Proteomes" id="UP000323161">
    <property type="component" value="Unassembled WGS sequence"/>
</dbReference>
<accession>A0A5B0VF38</accession>
<name>A0A5B0VF38_9GAMM</name>
<keyword evidence="4" id="KW-1185">Reference proteome</keyword>
<evidence type="ECO:0000313" key="4">
    <source>
        <dbReference type="Proteomes" id="UP000323161"/>
    </source>
</evidence>
<evidence type="ECO:0000259" key="2">
    <source>
        <dbReference type="Pfam" id="PF09994"/>
    </source>
</evidence>
<dbReference type="InterPro" id="IPR018712">
    <property type="entry name" value="Tle1-like_cat"/>
</dbReference>
<protein>
    <submittedName>
        <fullName evidence="3">DUF2235 domain-containing protein</fullName>
    </submittedName>
</protein>
<organism evidence="3 4">
    <name type="scientific">Marinobacter salinexigens</name>
    <dbReference type="NCBI Taxonomy" id="2919747"/>
    <lineage>
        <taxon>Bacteria</taxon>
        <taxon>Pseudomonadati</taxon>
        <taxon>Pseudomonadota</taxon>
        <taxon>Gammaproteobacteria</taxon>
        <taxon>Pseudomonadales</taxon>
        <taxon>Marinobacteraceae</taxon>
        <taxon>Marinobacter</taxon>
    </lineage>
</organism>
<evidence type="ECO:0000256" key="1">
    <source>
        <dbReference type="SAM" id="MobiDB-lite"/>
    </source>
</evidence>
<dbReference type="PANTHER" id="PTHR33840:SF1">
    <property type="entry name" value="TLE1 PHOSPHOLIPASE DOMAIN-CONTAINING PROTEIN"/>
    <property type="match status" value="1"/>
</dbReference>
<reference evidence="3 4" key="1">
    <citation type="submission" date="2019-08" db="EMBL/GenBank/DDBJ databases">
        <title>Marinobacter ZYF650 sp. nov., a marine bacterium isolated from seawater of the Mariana trench.</title>
        <authorList>
            <person name="Ahmad W."/>
        </authorList>
    </citation>
    <scope>NUCLEOTIDE SEQUENCE [LARGE SCALE GENOMIC DNA]</scope>
    <source>
        <strain evidence="3 4">ZYF650</strain>
    </source>
</reference>
<comment type="caution">
    <text evidence="3">The sequence shown here is derived from an EMBL/GenBank/DDBJ whole genome shotgun (WGS) entry which is preliminary data.</text>
</comment>
<sequence>MFIKHFFDLRPEELPLVESPRVAAETVRKELSAPYTSRASLFFYPLPGLSPEQAKRHPQQLIDKLSTGHFCLVYSGIGSDTPRCPAVCWQTSTAGSDGGRWQSGLFGDSIPGLENTIETLNRKALTPADLEQIRSPGRCDGPNPGSTVQKVGDHSGPSDHKQLLPLGAAASVLPVAAAAMDESKPDEREGVHIVLGLFTDGTLNNVDNIEAFRRKLMAECVEPAKDDPSRLEECRDRLAMRMGESYANAPTNVVKLFDLYKEGEATTEAKKTLVVKAYQPGAGTKSGDNDSIIGMATGLGQTGVPAQVAGLFSEAAIRISDIAGRSRIESLTVDLFGFSRGAAAARHAVNEILRGRGGGLADALSRSGLAWPAEVKIRFVGLFDTVAGIVNPQNLDLSPGNDRNSPVELFLNPEKVEQAVHLVASDEKRANFSLNSIKSSEDSIADNFREISLPGAHSDIGGGYQDLMTEDLLLYPMLSIRGTDVRWPEQTVEWDNLEALRARVESEGWIGAHSMNLPNGNKPSLGIERERDEHPLPDGRVDLRLRMQRMVRGEYSRLSLRLMYHLAAEANAPFYDIDETDESLVIPEDLIPFFGWLMQKNASGELELYEDYPDAAMLRQRYMHHSDHFNLTEFLIGDMAAAVEFPVQQLHPFRPALSRERAVYFNNGVN</sequence>
<dbReference type="PANTHER" id="PTHR33840">
    <property type="match status" value="1"/>
</dbReference>
<feature type="region of interest" description="Disordered" evidence="1">
    <location>
        <begin position="134"/>
        <end position="162"/>
    </location>
</feature>
<evidence type="ECO:0000313" key="3">
    <source>
        <dbReference type="EMBL" id="KAA1172813.1"/>
    </source>
</evidence>
<gene>
    <name evidence="3" type="ORF">FWJ25_13450</name>
</gene>
<proteinExistence type="predicted"/>
<dbReference type="AlphaFoldDB" id="A0A5B0VF38"/>
<dbReference type="EMBL" id="VTUU01000006">
    <property type="protein sequence ID" value="KAA1172813.1"/>
    <property type="molecule type" value="Genomic_DNA"/>
</dbReference>
<feature type="compositionally biased region" description="Basic and acidic residues" evidence="1">
    <location>
        <begin position="151"/>
        <end position="162"/>
    </location>
</feature>
<dbReference type="Pfam" id="PF09994">
    <property type="entry name" value="T6SS_Tle1-like_cat"/>
    <property type="match status" value="1"/>
</dbReference>